<reference evidence="3 4" key="1">
    <citation type="journal article" date="2010" name="PLoS Biol.">
        <title>Multi-platform next-generation sequencing of the domestic turkey (Meleagris gallopavo): genome assembly and analysis.</title>
        <authorList>
            <person name="Dalloul R.A."/>
            <person name="Long J.A."/>
            <person name="Zimin A.V."/>
            <person name="Aslam L."/>
            <person name="Beal K."/>
            <person name="Blomberg L.A."/>
            <person name="Bouffard P."/>
            <person name="Burt D.W."/>
            <person name="Crasta O."/>
            <person name="Crooijmans R.P."/>
            <person name="Cooper K."/>
            <person name="Coulombe R.A."/>
            <person name="De S."/>
            <person name="Delany M.E."/>
            <person name="Dodgson J.B."/>
            <person name="Dong J.J."/>
            <person name="Evans C."/>
            <person name="Frederickson K.M."/>
            <person name="Flicek P."/>
            <person name="Florea L."/>
            <person name="Folkerts O."/>
            <person name="Groenen M.A."/>
            <person name="Harkins T.T."/>
            <person name="Herrero J."/>
            <person name="Hoffmann S."/>
            <person name="Megens H.J."/>
            <person name="Jiang A."/>
            <person name="de Jong P."/>
            <person name="Kaiser P."/>
            <person name="Kim H."/>
            <person name="Kim K.W."/>
            <person name="Kim S."/>
            <person name="Langenberger D."/>
            <person name="Lee M.K."/>
            <person name="Lee T."/>
            <person name="Mane S."/>
            <person name="Marcais G."/>
            <person name="Marz M."/>
            <person name="McElroy A.P."/>
            <person name="Modise T."/>
            <person name="Nefedov M."/>
            <person name="Notredame C."/>
            <person name="Paton I.R."/>
            <person name="Payne W.S."/>
            <person name="Pertea G."/>
            <person name="Prickett D."/>
            <person name="Puiu D."/>
            <person name="Qioa D."/>
            <person name="Raineri E."/>
            <person name="Ruffier M."/>
            <person name="Salzberg S.L."/>
            <person name="Schatz M.C."/>
            <person name="Scheuring C."/>
            <person name="Schmidt C.J."/>
            <person name="Schroeder S."/>
            <person name="Searle S.M."/>
            <person name="Smith E.J."/>
            <person name="Smith J."/>
            <person name="Sonstegard T.S."/>
            <person name="Stadler P.F."/>
            <person name="Tafer H."/>
            <person name="Tu Z.J."/>
            <person name="Van Tassell C.P."/>
            <person name="Vilella A.J."/>
            <person name="Williams K.P."/>
            <person name="Yorke J.A."/>
            <person name="Zhang L."/>
            <person name="Zhang H.B."/>
            <person name="Zhang X."/>
            <person name="Zhang Y."/>
            <person name="Reed K.M."/>
        </authorList>
    </citation>
    <scope>NUCLEOTIDE SEQUENCE [LARGE SCALE GENOMIC DNA]</scope>
</reference>
<reference evidence="3" key="3">
    <citation type="submission" date="2025-09" db="UniProtKB">
        <authorList>
            <consortium name="Ensembl"/>
        </authorList>
    </citation>
    <scope>IDENTIFICATION</scope>
</reference>
<dbReference type="InterPro" id="IPR001254">
    <property type="entry name" value="Trypsin_dom"/>
</dbReference>
<evidence type="ECO:0000256" key="1">
    <source>
        <dbReference type="ARBA" id="ARBA00023157"/>
    </source>
</evidence>
<dbReference type="Pfam" id="PF00089">
    <property type="entry name" value="Trypsin"/>
    <property type="match status" value="1"/>
</dbReference>
<dbReference type="PANTHER" id="PTHR24252:SF7">
    <property type="entry name" value="HYALIN"/>
    <property type="match status" value="1"/>
</dbReference>
<keyword evidence="4" id="KW-1185">Reference proteome</keyword>
<reference evidence="3" key="2">
    <citation type="submission" date="2025-08" db="UniProtKB">
        <authorList>
            <consortium name="Ensembl"/>
        </authorList>
    </citation>
    <scope>IDENTIFICATION</scope>
</reference>
<dbReference type="PANTHER" id="PTHR24252">
    <property type="entry name" value="ACROSIN-RELATED"/>
    <property type="match status" value="1"/>
</dbReference>
<name>A0A803XX84_MELGA</name>
<evidence type="ECO:0000259" key="2">
    <source>
        <dbReference type="Pfam" id="PF00089"/>
    </source>
</evidence>
<dbReference type="GO" id="GO:0004252">
    <property type="term" value="F:serine-type endopeptidase activity"/>
    <property type="evidence" value="ECO:0007669"/>
    <property type="project" value="InterPro"/>
</dbReference>
<evidence type="ECO:0000313" key="3">
    <source>
        <dbReference type="Ensembl" id="ENSMGAP00000024130.1"/>
    </source>
</evidence>
<dbReference type="OrthoDB" id="5597713at2759"/>
<dbReference type="PROSITE" id="PS00134">
    <property type="entry name" value="TRYPSIN_HIS"/>
    <property type="match status" value="1"/>
</dbReference>
<dbReference type="Proteomes" id="UP000001645">
    <property type="component" value="Chromosome 5"/>
</dbReference>
<dbReference type="AlphaFoldDB" id="A0A803XX84"/>
<accession>A0A803XX84</accession>
<protein>
    <recommendedName>
        <fullName evidence="2">Peptidase S1 domain-containing protein</fullName>
    </recommendedName>
</protein>
<dbReference type="InterPro" id="IPR018114">
    <property type="entry name" value="TRYPSIN_HIS"/>
</dbReference>
<keyword evidence="1" id="KW-1015">Disulfide bond</keyword>
<dbReference type="InterPro" id="IPR009003">
    <property type="entry name" value="Peptidase_S1_PA"/>
</dbReference>
<dbReference type="InParanoid" id="A0A803XX84"/>
<sequence>QKHILVLFSLSEEAVPHSWPWQVSIQISDQHICGGALLAKEWVVTAAHCFNSKVIFLPREIRHDVEALNSATGSLSLYKPDLSLSSLFEGCHGLITRMFHALLKSVRRFP</sequence>
<dbReference type="GO" id="GO:0006508">
    <property type="term" value="P:proteolysis"/>
    <property type="evidence" value="ECO:0007669"/>
    <property type="project" value="InterPro"/>
</dbReference>
<dbReference type="GeneTree" id="ENSGT01040000244125"/>
<feature type="domain" description="Peptidase S1" evidence="2">
    <location>
        <begin position="12"/>
        <end position="53"/>
    </location>
</feature>
<dbReference type="SUPFAM" id="SSF50494">
    <property type="entry name" value="Trypsin-like serine proteases"/>
    <property type="match status" value="1"/>
</dbReference>
<dbReference type="Gene3D" id="2.40.10.10">
    <property type="entry name" value="Trypsin-like serine proteases"/>
    <property type="match status" value="1"/>
</dbReference>
<organism evidence="3 4">
    <name type="scientific">Meleagris gallopavo</name>
    <name type="common">Wild turkey</name>
    <dbReference type="NCBI Taxonomy" id="9103"/>
    <lineage>
        <taxon>Eukaryota</taxon>
        <taxon>Metazoa</taxon>
        <taxon>Chordata</taxon>
        <taxon>Craniata</taxon>
        <taxon>Vertebrata</taxon>
        <taxon>Euteleostomi</taxon>
        <taxon>Archelosauria</taxon>
        <taxon>Archosauria</taxon>
        <taxon>Dinosauria</taxon>
        <taxon>Saurischia</taxon>
        <taxon>Theropoda</taxon>
        <taxon>Coelurosauria</taxon>
        <taxon>Aves</taxon>
        <taxon>Neognathae</taxon>
        <taxon>Galloanserae</taxon>
        <taxon>Galliformes</taxon>
        <taxon>Phasianidae</taxon>
        <taxon>Meleagridinae</taxon>
        <taxon>Meleagris</taxon>
    </lineage>
</organism>
<dbReference type="InterPro" id="IPR043504">
    <property type="entry name" value="Peptidase_S1_PA_chymotrypsin"/>
</dbReference>
<evidence type="ECO:0000313" key="4">
    <source>
        <dbReference type="Proteomes" id="UP000001645"/>
    </source>
</evidence>
<dbReference type="Ensembl" id="ENSMGAT00000036351.1">
    <property type="protein sequence ID" value="ENSMGAP00000024130.1"/>
    <property type="gene ID" value="ENSMGAG00000018742.1"/>
</dbReference>
<proteinExistence type="predicted"/>